<dbReference type="RefSeq" id="WP_133736134.1">
    <property type="nucleotide sequence ID" value="NZ_SOAX01000003.1"/>
</dbReference>
<reference evidence="2 3" key="1">
    <citation type="submission" date="2019-03" db="EMBL/GenBank/DDBJ databases">
        <title>Genomic Encyclopedia of Type Strains, Phase IV (KMG-IV): sequencing the most valuable type-strain genomes for metagenomic binning, comparative biology and taxonomic classification.</title>
        <authorList>
            <person name="Goeker M."/>
        </authorList>
    </citation>
    <scope>NUCLEOTIDE SEQUENCE [LARGE SCALE GENOMIC DNA]</scope>
    <source>
        <strain evidence="2 3">DSM 15505</strain>
    </source>
</reference>
<dbReference type="Proteomes" id="UP000295830">
    <property type="component" value="Unassembled WGS sequence"/>
</dbReference>
<sequence>MSSTRLFTAILLTLVSLHVSQIQASERQEIFVGNRDSAGQYAYHGGVPSKVEITMYQEQSPSPCEGENAQYAVEVALSHHWEWSVLYRTKGAENEQTLRAFDDSRQALRYLVEDLNCEDPLIQYRYGNNKHMQQEYEKSAGVFEKAVEGIKDHYPRMLPMVLGQYGEALGVTGDVDGAIA</sequence>
<keyword evidence="3" id="KW-1185">Reference proteome</keyword>
<protein>
    <recommendedName>
        <fullName evidence="4">Tetratricopeptide repeat protein</fullName>
    </recommendedName>
</protein>
<dbReference type="AlphaFoldDB" id="A0A4R7JV75"/>
<evidence type="ECO:0000256" key="1">
    <source>
        <dbReference type="SAM" id="SignalP"/>
    </source>
</evidence>
<name>A0A4R7JV75_9GAMM</name>
<keyword evidence="1" id="KW-0732">Signal</keyword>
<accession>A0A4R7JV75</accession>
<feature type="chain" id="PRO_5020412927" description="Tetratricopeptide repeat protein" evidence="1">
    <location>
        <begin position="25"/>
        <end position="180"/>
    </location>
</feature>
<comment type="caution">
    <text evidence="2">The sequence shown here is derived from an EMBL/GenBank/DDBJ whole genome shotgun (WGS) entry which is preliminary data.</text>
</comment>
<gene>
    <name evidence="2" type="ORF">DES49_1901</name>
</gene>
<proteinExistence type="predicted"/>
<dbReference type="EMBL" id="SOAX01000003">
    <property type="protein sequence ID" value="TDT41796.1"/>
    <property type="molecule type" value="Genomic_DNA"/>
</dbReference>
<evidence type="ECO:0000313" key="3">
    <source>
        <dbReference type="Proteomes" id="UP000295830"/>
    </source>
</evidence>
<evidence type="ECO:0000313" key="2">
    <source>
        <dbReference type="EMBL" id="TDT41796.1"/>
    </source>
</evidence>
<feature type="signal peptide" evidence="1">
    <location>
        <begin position="1"/>
        <end position="24"/>
    </location>
</feature>
<organism evidence="2 3">
    <name type="scientific">Halospina denitrificans</name>
    <dbReference type="NCBI Taxonomy" id="332522"/>
    <lineage>
        <taxon>Bacteria</taxon>
        <taxon>Pseudomonadati</taxon>
        <taxon>Pseudomonadota</taxon>
        <taxon>Gammaproteobacteria</taxon>
        <taxon>Halospina</taxon>
    </lineage>
</organism>
<evidence type="ECO:0008006" key="4">
    <source>
        <dbReference type="Google" id="ProtNLM"/>
    </source>
</evidence>